<dbReference type="SUPFAM" id="SSF52833">
    <property type="entry name" value="Thioredoxin-like"/>
    <property type="match status" value="1"/>
</dbReference>
<dbReference type="CDD" id="cd03063">
    <property type="entry name" value="TRX_Fd_FDH_beta"/>
    <property type="match status" value="1"/>
</dbReference>
<dbReference type="PANTHER" id="PTHR43578:SF3">
    <property type="entry name" value="NADH-QUINONE OXIDOREDUCTASE SUBUNIT F"/>
    <property type="match status" value="1"/>
</dbReference>
<organism evidence="9 10">
    <name type="scientific">Laribacter hongkongensis</name>
    <dbReference type="NCBI Taxonomy" id="168471"/>
    <lineage>
        <taxon>Bacteria</taxon>
        <taxon>Pseudomonadati</taxon>
        <taxon>Pseudomonadota</taxon>
        <taxon>Betaproteobacteria</taxon>
        <taxon>Neisseriales</taxon>
        <taxon>Aquaspirillaceae</taxon>
        <taxon>Laribacter</taxon>
    </lineage>
</organism>
<dbReference type="Gene3D" id="3.10.20.600">
    <property type="match status" value="1"/>
</dbReference>
<keyword evidence="6" id="KW-0408">Iron</keyword>
<evidence type="ECO:0000256" key="7">
    <source>
        <dbReference type="ARBA" id="ARBA00023014"/>
    </source>
</evidence>
<reference evidence="10" key="1">
    <citation type="submission" date="2017-06" db="EMBL/GenBank/DDBJ databases">
        <title>Whole genome sequence of Laribacter hongkongensis LHGZ1.</title>
        <authorList>
            <person name="Chen D."/>
            <person name="Wu H."/>
            <person name="Chen J."/>
        </authorList>
    </citation>
    <scope>NUCLEOTIDE SEQUENCE [LARGE SCALE GENOMIC DNA]</scope>
    <source>
        <strain evidence="10">LHGZ1</strain>
    </source>
</reference>
<evidence type="ECO:0000256" key="2">
    <source>
        <dbReference type="ARBA" id="ARBA00001966"/>
    </source>
</evidence>
<dbReference type="InterPro" id="IPR037207">
    <property type="entry name" value="Nuop51_4Fe4S-bd_sf"/>
</dbReference>
<dbReference type="InterPro" id="IPR019575">
    <property type="entry name" value="Nuop51_4Fe4S-bd"/>
</dbReference>
<dbReference type="SUPFAM" id="SSF142984">
    <property type="entry name" value="Nqo1 middle domain-like"/>
    <property type="match status" value="1"/>
</dbReference>
<evidence type="ECO:0000256" key="1">
    <source>
        <dbReference type="ARBA" id="ARBA00001917"/>
    </source>
</evidence>
<dbReference type="InterPro" id="IPR037225">
    <property type="entry name" value="Nuo51_FMN-bd_sf"/>
</dbReference>
<dbReference type="InterPro" id="IPR001949">
    <property type="entry name" value="NADH-UbQ_OxRdtase_51kDa_CS"/>
</dbReference>
<dbReference type="AlphaFoldDB" id="A0A248LF56"/>
<dbReference type="SUPFAM" id="SSF142019">
    <property type="entry name" value="Nqo1 FMN-binding domain-like"/>
    <property type="match status" value="1"/>
</dbReference>
<evidence type="ECO:0000313" key="10">
    <source>
        <dbReference type="Proteomes" id="UP000197424"/>
    </source>
</evidence>
<dbReference type="RefSeq" id="WP_088859911.1">
    <property type="nucleotide sequence ID" value="NZ_CP022115.1"/>
</dbReference>
<dbReference type="InterPro" id="IPR011538">
    <property type="entry name" value="Nuo51_FMN-bd"/>
</dbReference>
<evidence type="ECO:0000256" key="3">
    <source>
        <dbReference type="ARBA" id="ARBA00007523"/>
    </source>
</evidence>
<dbReference type="PROSITE" id="PS00645">
    <property type="entry name" value="COMPLEX1_51K_2"/>
    <property type="match status" value="1"/>
</dbReference>
<dbReference type="Pfam" id="PF10589">
    <property type="entry name" value="NADH_4Fe-4S"/>
    <property type="match status" value="1"/>
</dbReference>
<dbReference type="Proteomes" id="UP000197424">
    <property type="component" value="Chromosome"/>
</dbReference>
<dbReference type="FunFam" id="3.40.50.11540:FF:000001">
    <property type="entry name" value="NADH dehydrogenase [ubiquinone] flavoprotein 1, mitochondrial"/>
    <property type="match status" value="1"/>
</dbReference>
<evidence type="ECO:0000313" key="9">
    <source>
        <dbReference type="EMBL" id="ASJ23115.1"/>
    </source>
</evidence>
<dbReference type="Pfam" id="PF01512">
    <property type="entry name" value="Complex1_51K"/>
    <property type="match status" value="1"/>
</dbReference>
<dbReference type="Gene3D" id="1.20.1440.230">
    <property type="entry name" value="NADH-ubiquinone oxidoreductase 51kDa subunit, iron-sulphur binding domain"/>
    <property type="match status" value="1"/>
</dbReference>
<dbReference type="PANTHER" id="PTHR43578">
    <property type="entry name" value="NADH-QUINONE OXIDOREDUCTASE SUBUNIT F"/>
    <property type="match status" value="1"/>
</dbReference>
<evidence type="ECO:0000256" key="5">
    <source>
        <dbReference type="ARBA" id="ARBA00022723"/>
    </source>
</evidence>
<dbReference type="InterPro" id="IPR036249">
    <property type="entry name" value="Thioredoxin-like_sf"/>
</dbReference>
<keyword evidence="4" id="KW-0004">4Fe-4S</keyword>
<evidence type="ECO:0000256" key="4">
    <source>
        <dbReference type="ARBA" id="ARBA00022485"/>
    </source>
</evidence>
<feature type="domain" description="NADH-ubiquinone oxidoreductase 51kDa subunit iron-sulphur binding" evidence="8">
    <location>
        <begin position="426"/>
        <end position="471"/>
    </location>
</feature>
<dbReference type="GO" id="GO:0008137">
    <property type="term" value="F:NADH dehydrogenase (ubiquinone) activity"/>
    <property type="evidence" value="ECO:0007669"/>
    <property type="project" value="InterPro"/>
</dbReference>
<dbReference type="PROSITE" id="PS00644">
    <property type="entry name" value="COMPLEX1_51K_1"/>
    <property type="match status" value="1"/>
</dbReference>
<comment type="cofactor">
    <cofactor evidence="2">
        <name>[4Fe-4S] cluster</name>
        <dbReference type="ChEBI" id="CHEBI:49883"/>
    </cofactor>
</comment>
<gene>
    <name evidence="9" type="ORF">LHGZ1_0284</name>
</gene>
<comment type="similarity">
    <text evidence="3">Belongs to the complex I 51 kDa subunit family.</text>
</comment>
<evidence type="ECO:0000256" key="6">
    <source>
        <dbReference type="ARBA" id="ARBA00023004"/>
    </source>
</evidence>
<comment type="cofactor">
    <cofactor evidence="1">
        <name>FMN</name>
        <dbReference type="ChEBI" id="CHEBI:58210"/>
    </cofactor>
</comment>
<sequence length="514" mass="54742">MTARVHVACDSVACAVGADALAETLIQEAGRRGMPLEVARTSCRGLYWLEPLVEVDTAQGRVAYGPVPAGDVAGLFDAGFLDGGAHPARIGDLEQHPFLARQQRLVFARAGLTRPLSLSDYLATGGYAGLQRWLSTGVDAFLQALETSGLRGRGGAAFPAHIKWQGVRRAHAMEKFVVCNADEGDSGTFADRMLLEGDPYALIEGMTLAALTVGARQGYVYIRSEYPRAIEHMREAIAQARQAGYLGDNILGNGQAFELEVRCGAGAYICGEESALLESIEGRRGMVRPRPPLPSEAGLFGQPTLVHNVMTLAAIPFIAREGGEAFSRYGSERSRGTLAVQLAGNLRQTGLVETAFGLRLSELLHDFGGGSASGRPIKAVQIGGPLGAWVAPADFDLLLDYEAFVARGALVGHGGVVAVDDRADLADLARLALHFCAEESCGKCTPCRVGTVRAGELVDRIRTGLHPDDDVELLTELCQTMRDASLCALGGMVHFPVLSALRQFPRDFGLADRT</sequence>
<name>A0A248LF56_9NEIS</name>
<proteinExistence type="inferred from homology"/>
<dbReference type="GO" id="GO:0010181">
    <property type="term" value="F:FMN binding"/>
    <property type="evidence" value="ECO:0007669"/>
    <property type="project" value="InterPro"/>
</dbReference>
<dbReference type="Gene3D" id="6.10.250.1450">
    <property type="match status" value="1"/>
</dbReference>
<accession>A0A248LF56</accession>
<dbReference type="GO" id="GO:0046872">
    <property type="term" value="F:metal ion binding"/>
    <property type="evidence" value="ECO:0007669"/>
    <property type="project" value="UniProtKB-KW"/>
</dbReference>
<dbReference type="EMBL" id="CP022115">
    <property type="protein sequence ID" value="ASJ23115.1"/>
    <property type="molecule type" value="Genomic_DNA"/>
</dbReference>
<dbReference type="OrthoDB" id="9805533at2"/>
<dbReference type="Gene3D" id="3.40.50.11540">
    <property type="entry name" value="NADH-ubiquinone oxidoreductase 51kDa subunit"/>
    <property type="match status" value="1"/>
</dbReference>
<keyword evidence="7" id="KW-0411">Iron-sulfur</keyword>
<evidence type="ECO:0000259" key="8">
    <source>
        <dbReference type="SMART" id="SM00928"/>
    </source>
</evidence>
<keyword evidence="5" id="KW-0479">Metal-binding</keyword>
<dbReference type="SUPFAM" id="SSF140490">
    <property type="entry name" value="Nqo1C-terminal domain-like"/>
    <property type="match status" value="1"/>
</dbReference>
<dbReference type="SMART" id="SM00928">
    <property type="entry name" value="NADH_4Fe-4S"/>
    <property type="match status" value="1"/>
</dbReference>
<dbReference type="GO" id="GO:0051539">
    <property type="term" value="F:4 iron, 4 sulfur cluster binding"/>
    <property type="evidence" value="ECO:0007669"/>
    <property type="project" value="UniProtKB-KW"/>
</dbReference>
<protein>
    <submittedName>
        <fullName evidence="9">NADH dehydrogenase</fullName>
    </submittedName>
</protein>